<evidence type="ECO:0000259" key="7">
    <source>
        <dbReference type="Pfam" id="PF01636"/>
    </source>
</evidence>
<reference evidence="8" key="1">
    <citation type="journal article" date="2014" name="Genome Announc.">
        <title>Complete sequencing and chromosome-scale genome assembly of the industrial progenitor strain P2niaD18 from the penicillin producer Penicillium chrysogenum.</title>
        <authorList>
            <person name="Specht T."/>
            <person name="Dahlmann T.A."/>
            <person name="Zadra I."/>
            <person name="Kurnsteiner H."/>
            <person name="Kuck U."/>
        </authorList>
    </citation>
    <scope>NUCLEOTIDE SEQUENCE [LARGE SCALE GENOMIC DNA]</scope>
    <source>
        <strain evidence="8">P2niaD18</strain>
    </source>
</reference>
<accession>A0A167VHU4</accession>
<comment type="subcellular location">
    <subcellularLocation>
        <location evidence="1">Mitochondrion</location>
    </subcellularLocation>
</comment>
<keyword evidence="5" id="KW-0496">Mitochondrion</keyword>
<dbReference type="SUPFAM" id="SSF56112">
    <property type="entry name" value="Protein kinase-like (PK-like)"/>
    <property type="match status" value="1"/>
</dbReference>
<name>A0A167VHU4_PENCH</name>
<evidence type="ECO:0000256" key="2">
    <source>
        <dbReference type="ARBA" id="ARBA00005543"/>
    </source>
</evidence>
<organism evidence="8">
    <name type="scientific">Penicillium chrysogenum</name>
    <name type="common">Penicillium notatum</name>
    <dbReference type="NCBI Taxonomy" id="5076"/>
    <lineage>
        <taxon>Eukaryota</taxon>
        <taxon>Fungi</taxon>
        <taxon>Dikarya</taxon>
        <taxon>Ascomycota</taxon>
        <taxon>Pezizomycotina</taxon>
        <taxon>Eurotiomycetes</taxon>
        <taxon>Eurotiomycetidae</taxon>
        <taxon>Eurotiales</taxon>
        <taxon>Aspergillaceae</taxon>
        <taxon>Penicillium</taxon>
        <taxon>Penicillium chrysogenum species complex</taxon>
    </lineage>
</organism>
<feature type="domain" description="Aminoglycoside phosphotransferase" evidence="7">
    <location>
        <begin position="108"/>
        <end position="372"/>
    </location>
</feature>
<dbReference type="AlphaFoldDB" id="A0A167VHU4"/>
<dbReference type="EMBL" id="CM002798">
    <property type="protein sequence ID" value="KZN90553.1"/>
    <property type="molecule type" value="Genomic_DNA"/>
</dbReference>
<evidence type="ECO:0000256" key="5">
    <source>
        <dbReference type="ARBA" id="ARBA00023128"/>
    </source>
</evidence>
<evidence type="ECO:0000313" key="8">
    <source>
        <dbReference type="EMBL" id="KZN90553.1"/>
    </source>
</evidence>
<sequence>MWKSSLFCSLQRPIRSRLTGVRFFFTNLNRALQTTVHRKRPTMRDISVDTRDQDDLFRYTSGRWLINEEHQQKQRYVNFNVSNLCSQAAALFGPGTKCVHIVKLEGNFNKAFLLTMDDGNEVIAKIPCPNAGTPLLTTASEVATLKFLRSHLSIRVPEVYAWSSDPTNPVGAEYIIMEKIRGIALAERWGTMNTLERYKVIDGIVKMETELESLKLPAYGSLFLRDSLSSDYSRHTLPSDLDPTGAFCVGPSCNRAVYHKLCSQPDVGPWTSILDFALSLPHRELARAADDRDEVHRHLNRFNDSQSVHEYCDLLRKAMLVLPVLSGDPRVLEGAGSVIWHTDLHLGNIYVSSDDPTTIEGVIDWQSAQAAPLFIQAQFPEFIRPPKNYSAGTEIPSLPENFEELNPDQKEKAAEEQALAAQSKYYEMSCLAYNKPIYDAMKMDRRLWEPFTCCQLFSNGSMVPLRNTLTRLFHDWENMGLPGSCPFEFTEDDLQRHEAQVQHYQDTVYLWDIVKGQLRTDDSGWIPVGQWESTKKMNKYLFDMYMKALSDELSPEAASKRWPFPPECA</sequence>
<gene>
    <name evidence="8" type="ORF">EN45_006710</name>
</gene>
<dbReference type="Gene3D" id="3.90.1200.10">
    <property type="match status" value="1"/>
</dbReference>
<comment type="similarity">
    <text evidence="2">Belongs to the AIM9 family.</text>
</comment>
<dbReference type="GO" id="GO:0005739">
    <property type="term" value="C:mitochondrion"/>
    <property type="evidence" value="ECO:0007669"/>
    <property type="project" value="UniProtKB-SubCell"/>
</dbReference>
<dbReference type="Pfam" id="PF01636">
    <property type="entry name" value="APH"/>
    <property type="match status" value="1"/>
</dbReference>
<proteinExistence type="inferred from homology"/>
<evidence type="ECO:0000256" key="3">
    <source>
        <dbReference type="ARBA" id="ARBA00016197"/>
    </source>
</evidence>
<dbReference type="InterPro" id="IPR051035">
    <property type="entry name" value="Mito_inheritance_9"/>
</dbReference>
<dbReference type="PANTHER" id="PTHR36091">
    <property type="entry name" value="ALTERED INHERITANCE OF MITOCHONDRIA PROTEIN 9, MITOCHONDRIAL"/>
    <property type="match status" value="1"/>
</dbReference>
<dbReference type="InterPro" id="IPR011009">
    <property type="entry name" value="Kinase-like_dom_sf"/>
</dbReference>
<keyword evidence="4" id="KW-0809">Transit peptide</keyword>
<dbReference type="PANTHER" id="PTHR36091:SF1">
    <property type="entry name" value="ALTERED INHERITANCE OF MITOCHONDRIA PROTEIN 9, MITOCHONDRIAL"/>
    <property type="match status" value="1"/>
</dbReference>
<evidence type="ECO:0000256" key="1">
    <source>
        <dbReference type="ARBA" id="ARBA00004173"/>
    </source>
</evidence>
<dbReference type="Proteomes" id="UP000076449">
    <property type="component" value="Chromosome I"/>
</dbReference>
<dbReference type="Gene3D" id="3.30.200.20">
    <property type="entry name" value="Phosphorylase Kinase, domain 1"/>
    <property type="match status" value="1"/>
</dbReference>
<evidence type="ECO:0000256" key="6">
    <source>
        <dbReference type="ARBA" id="ARBA00031849"/>
    </source>
</evidence>
<protein>
    <recommendedName>
        <fullName evidence="3">Altered inheritance of mitochondria protein 9, mitochondrial</fullName>
    </recommendedName>
    <alternativeName>
        <fullName evidence="6">Found in mitochondrial proteome protein 29</fullName>
    </alternativeName>
</protein>
<dbReference type="InterPro" id="IPR002575">
    <property type="entry name" value="Aminoglycoside_PTrfase"/>
</dbReference>
<evidence type="ECO:0000256" key="4">
    <source>
        <dbReference type="ARBA" id="ARBA00022946"/>
    </source>
</evidence>